<dbReference type="PANTHER" id="PTHR38248:SF2">
    <property type="entry name" value="FUNK1 11"/>
    <property type="match status" value="1"/>
</dbReference>
<protein>
    <recommendedName>
        <fullName evidence="2">Protein kinase domain-containing protein</fullName>
    </recommendedName>
</protein>
<dbReference type="SUPFAM" id="SSF56112">
    <property type="entry name" value="Protein kinase-like (PK-like)"/>
    <property type="match status" value="1"/>
</dbReference>
<dbReference type="EMBL" id="ML739066">
    <property type="protein sequence ID" value="KAE8354714.1"/>
    <property type="molecule type" value="Genomic_DNA"/>
</dbReference>
<feature type="region of interest" description="Disordered" evidence="1">
    <location>
        <begin position="127"/>
        <end position="157"/>
    </location>
</feature>
<dbReference type="Gene3D" id="1.10.510.10">
    <property type="entry name" value="Transferase(Phosphotransferase) domain 1"/>
    <property type="match status" value="1"/>
</dbReference>
<dbReference type="OrthoDB" id="5584477at2759"/>
<dbReference type="InterPro" id="IPR000719">
    <property type="entry name" value="Prot_kinase_dom"/>
</dbReference>
<dbReference type="Proteomes" id="UP000327118">
    <property type="component" value="Unassembled WGS sequence"/>
</dbReference>
<dbReference type="GO" id="GO:0004672">
    <property type="term" value="F:protein kinase activity"/>
    <property type="evidence" value="ECO:0007669"/>
    <property type="project" value="InterPro"/>
</dbReference>
<feature type="region of interest" description="Disordered" evidence="1">
    <location>
        <begin position="484"/>
        <end position="571"/>
    </location>
</feature>
<feature type="compositionally biased region" description="Low complexity" evidence="1">
    <location>
        <begin position="492"/>
        <end position="509"/>
    </location>
</feature>
<sequence length="817" mass="91061">MASTSEGDHNDLTSSSTNNHPQLALEDLRSAFFTGAQDEVDEILLDGEKCRVILLQLLLVLQLAVLKQSAGAKCDLISDLSHLIRVNSQDIDITPALPLLKVALDRRASSTQVWSAALELIAKSHPTTPPATIQHHDLDTPFRPSSAEQRGAEQTHDQVDQRILEELYDRVFDNVGGFYEHFFVHNAKETPANSCYERSKVLYGPAGWKDWPDPPLQDPFFKWFLGFQETVLQHLPLKFRTSANKELLGSEAGRKLDIFLAPANIADRDHSWSDVLVIGEHKSNIDADTWTSTLVQLAGYAREVFGSQSGRRFVHAFTICGPLMRLWMFDRSGVYSSHSFNIHREPERFVSVLAGYASMTGAELGLNTFIQTIPSGRRFILCDQMKIELNEKPLSSQSAIVCRGTTCFLAKPSDGNDWEYVVKFSWPSDQRQKEGDLLELALSRGVEGIATVICHQDVVIDGNPDTTGYLRHGLQFGPPRRLSRRSLWVDPGSRTSGRSSQRGSRSRGMGRLGGRQAEINHSLSRSASRKRQGDGLVAGRPKRPRSIDSSPLTSREAETAPTTARSVVDSLAGQDSETYGNRVHCCLVISPAGHPLSSFTSDTELLIVIRDCISAHRSLFVQGNILHRDISDSNLIISRNKAGQPEGRLIDLDLAKDLDSGPSGATHRTGTMQFMAIEILRGKGHTYRHDLESFLYVLLWACIRYGPQQPRDVNAPVTSSESARKRASASRLQKWYTGTYEDIADVKRGHMDKNGFEDIINEFPPSCERLKPVARRFRSVLFPIRDEAIFTGTFRDSSIMYDGVLRAINSTLEDLLH</sequence>
<feature type="domain" description="Protein kinase" evidence="2">
    <location>
        <begin position="501"/>
        <end position="817"/>
    </location>
</feature>
<dbReference type="InterPro" id="IPR011009">
    <property type="entry name" value="Kinase-like_dom_sf"/>
</dbReference>
<accession>A0A5N6ZAP3</accession>
<reference evidence="4" key="1">
    <citation type="submission" date="2019-04" db="EMBL/GenBank/DDBJ databases">
        <title>Friends and foes A comparative genomics studyof 23 Aspergillus species from section Flavi.</title>
        <authorList>
            <consortium name="DOE Joint Genome Institute"/>
            <person name="Kjaerbolling I."/>
            <person name="Vesth T."/>
            <person name="Frisvad J.C."/>
            <person name="Nybo J.L."/>
            <person name="Theobald S."/>
            <person name="Kildgaard S."/>
            <person name="Isbrandt T."/>
            <person name="Kuo A."/>
            <person name="Sato A."/>
            <person name="Lyhne E.K."/>
            <person name="Kogle M.E."/>
            <person name="Wiebenga A."/>
            <person name="Kun R.S."/>
            <person name="Lubbers R.J."/>
            <person name="Makela M.R."/>
            <person name="Barry K."/>
            <person name="Chovatia M."/>
            <person name="Clum A."/>
            <person name="Daum C."/>
            <person name="Haridas S."/>
            <person name="He G."/>
            <person name="LaButti K."/>
            <person name="Lipzen A."/>
            <person name="Mondo S."/>
            <person name="Riley R."/>
            <person name="Salamov A."/>
            <person name="Simmons B.A."/>
            <person name="Magnuson J.K."/>
            <person name="Henrissat B."/>
            <person name="Mortensen U.H."/>
            <person name="Larsen T.O."/>
            <person name="Devries R.P."/>
            <person name="Grigoriev I.V."/>
            <person name="Machida M."/>
            <person name="Baker S.E."/>
            <person name="Andersen M.R."/>
        </authorList>
    </citation>
    <scope>NUCLEOTIDE SEQUENCE [LARGE SCALE GENOMIC DNA]</scope>
    <source>
        <strain evidence="4">CBS 553.77</strain>
    </source>
</reference>
<dbReference type="GO" id="GO:0005524">
    <property type="term" value="F:ATP binding"/>
    <property type="evidence" value="ECO:0007669"/>
    <property type="project" value="InterPro"/>
</dbReference>
<name>A0A5N6ZAP3_9EURO</name>
<dbReference type="InterPro" id="IPR040976">
    <property type="entry name" value="Pkinase_fungal"/>
</dbReference>
<dbReference type="AlphaFoldDB" id="A0A5N6ZAP3"/>
<evidence type="ECO:0000313" key="3">
    <source>
        <dbReference type="EMBL" id="KAE8354714.1"/>
    </source>
</evidence>
<evidence type="ECO:0000259" key="2">
    <source>
        <dbReference type="PROSITE" id="PS50011"/>
    </source>
</evidence>
<gene>
    <name evidence="3" type="ORF">BDV28DRAFT_73102</name>
</gene>
<evidence type="ECO:0000256" key="1">
    <source>
        <dbReference type="SAM" id="MobiDB-lite"/>
    </source>
</evidence>
<evidence type="ECO:0000313" key="4">
    <source>
        <dbReference type="Proteomes" id="UP000327118"/>
    </source>
</evidence>
<dbReference type="PANTHER" id="PTHR38248">
    <property type="entry name" value="FUNK1 6"/>
    <property type="match status" value="1"/>
</dbReference>
<keyword evidence="4" id="KW-1185">Reference proteome</keyword>
<feature type="compositionally biased region" description="Basic and acidic residues" evidence="1">
    <location>
        <begin position="1"/>
        <end position="11"/>
    </location>
</feature>
<dbReference type="Pfam" id="PF17667">
    <property type="entry name" value="Pkinase_fungal"/>
    <property type="match status" value="1"/>
</dbReference>
<proteinExistence type="predicted"/>
<organism evidence="3 4">
    <name type="scientific">Aspergillus coremiiformis</name>
    <dbReference type="NCBI Taxonomy" id="138285"/>
    <lineage>
        <taxon>Eukaryota</taxon>
        <taxon>Fungi</taxon>
        <taxon>Dikarya</taxon>
        <taxon>Ascomycota</taxon>
        <taxon>Pezizomycotina</taxon>
        <taxon>Eurotiomycetes</taxon>
        <taxon>Eurotiomycetidae</taxon>
        <taxon>Eurotiales</taxon>
        <taxon>Aspergillaceae</taxon>
        <taxon>Aspergillus</taxon>
        <taxon>Aspergillus subgen. Circumdati</taxon>
    </lineage>
</organism>
<dbReference type="PROSITE" id="PS50011">
    <property type="entry name" value="PROTEIN_KINASE_DOM"/>
    <property type="match status" value="1"/>
</dbReference>
<feature type="region of interest" description="Disordered" evidence="1">
    <location>
        <begin position="1"/>
        <end position="20"/>
    </location>
</feature>